<gene>
    <name evidence="2" type="ORF">AS030_07515</name>
</gene>
<dbReference type="PANTHER" id="PTHR38433:SF1">
    <property type="entry name" value="DUF1641 DOMAIN-CONTAINING PROTEIN"/>
    <property type="match status" value="1"/>
</dbReference>
<evidence type="ECO:0000256" key="1">
    <source>
        <dbReference type="SAM" id="MobiDB-lite"/>
    </source>
</evidence>
<proteinExistence type="predicted"/>
<dbReference type="Proteomes" id="UP000054099">
    <property type="component" value="Unassembled WGS sequence"/>
</dbReference>
<evidence type="ECO:0000313" key="3">
    <source>
        <dbReference type="Proteomes" id="UP000054099"/>
    </source>
</evidence>
<comment type="caution">
    <text evidence="2">The sequence shown here is derived from an EMBL/GenBank/DDBJ whole genome shotgun (WGS) entry which is preliminary data.</text>
</comment>
<reference evidence="2 3" key="1">
    <citation type="journal article" date="2014" name="Antonie Van Leeuwenhoek">
        <title>Fictibacillus enclensis sp. nov., isolated from marine sediment.</title>
        <authorList>
            <person name="Dastager S.G."/>
            <person name="Mawlankar R."/>
            <person name="Srinivasan K."/>
            <person name="Tang S.K."/>
            <person name="Lee J.C."/>
            <person name="Ramana V.V."/>
            <person name="Shouche Y.S."/>
        </authorList>
    </citation>
    <scope>NUCLEOTIDE SEQUENCE [LARGE SCALE GENOMIC DNA]</scope>
    <source>
        <strain evidence="2 3">NIO-1003</strain>
    </source>
</reference>
<sequence length="179" mass="20111">MAKATKTVYRQEFTEEELRRKDLREVEDALIHNKDALLESLSVLNHMHEKGILPLLNGLFGQGDKVLNVLVKTADTPETSNTLKNLLLLTGVLGTLNVKQIEPLLLKVNSGVARVAEMNDTEEKTSYFSLVKALKDPEINRAITLLLSFLKGMGEETEPKERQTEEFDVQRRDPGKNLG</sequence>
<evidence type="ECO:0000313" key="2">
    <source>
        <dbReference type="EMBL" id="KSU85345.1"/>
    </source>
</evidence>
<dbReference type="OrthoDB" id="147801at2"/>
<keyword evidence="3" id="KW-1185">Reference proteome</keyword>
<name>A0A0V8JEK9_9BACL</name>
<organism evidence="2 3">
    <name type="scientific">Fictibacillus enclensis</name>
    <dbReference type="NCBI Taxonomy" id="1017270"/>
    <lineage>
        <taxon>Bacteria</taxon>
        <taxon>Bacillati</taxon>
        <taxon>Bacillota</taxon>
        <taxon>Bacilli</taxon>
        <taxon>Bacillales</taxon>
        <taxon>Fictibacillaceae</taxon>
        <taxon>Fictibacillus</taxon>
    </lineage>
</organism>
<dbReference type="PANTHER" id="PTHR38433">
    <property type="match status" value="1"/>
</dbReference>
<dbReference type="EMBL" id="LNQN01000001">
    <property type="protein sequence ID" value="KSU85345.1"/>
    <property type="molecule type" value="Genomic_DNA"/>
</dbReference>
<dbReference type="Pfam" id="PF07849">
    <property type="entry name" value="DUF1641"/>
    <property type="match status" value="1"/>
</dbReference>
<dbReference type="AlphaFoldDB" id="A0A0V8JEK9"/>
<protein>
    <recommendedName>
        <fullName evidence="4">DUF1641 domain-containing protein</fullName>
    </recommendedName>
</protein>
<dbReference type="RefSeq" id="WP_061970078.1">
    <property type="nucleotide sequence ID" value="NZ_FMAV01000001.1"/>
</dbReference>
<dbReference type="InterPro" id="IPR012440">
    <property type="entry name" value="DUF1641"/>
</dbReference>
<accession>A0A0V8JEK9</accession>
<feature type="region of interest" description="Disordered" evidence="1">
    <location>
        <begin position="155"/>
        <end position="179"/>
    </location>
</feature>
<evidence type="ECO:0008006" key="4">
    <source>
        <dbReference type="Google" id="ProtNLM"/>
    </source>
</evidence>